<evidence type="ECO:0000313" key="1">
    <source>
        <dbReference type="EMBL" id="SMD42612.1"/>
    </source>
</evidence>
<dbReference type="InterPro" id="IPR008257">
    <property type="entry name" value="Pept_M19"/>
</dbReference>
<accession>A0A1W2H1W9</accession>
<reference evidence="2" key="1">
    <citation type="submission" date="2017-04" db="EMBL/GenBank/DDBJ databases">
        <authorList>
            <person name="Varghese N."/>
            <person name="Submissions S."/>
        </authorList>
    </citation>
    <scope>NUCLEOTIDE SEQUENCE [LARGE SCALE GENOMIC DNA]</scope>
    <source>
        <strain evidence="2">DSM 16537</strain>
    </source>
</reference>
<proteinExistence type="predicted"/>
<protein>
    <submittedName>
        <fullName evidence="1">Zn-dependent dipeptidase, dipeptidase homolog</fullName>
    </submittedName>
</protein>
<dbReference type="GO" id="GO:0070573">
    <property type="term" value="F:metallodipeptidase activity"/>
    <property type="evidence" value="ECO:0007669"/>
    <property type="project" value="InterPro"/>
</dbReference>
<name>A0A1W2H1W9_9BACT</name>
<dbReference type="SUPFAM" id="SSF51556">
    <property type="entry name" value="Metallo-dependent hydrolases"/>
    <property type="match status" value="1"/>
</dbReference>
<dbReference type="EMBL" id="LT838813">
    <property type="protein sequence ID" value="SMD42612.1"/>
    <property type="molecule type" value="Genomic_DNA"/>
</dbReference>
<dbReference type="PANTHER" id="PTHR10443:SF12">
    <property type="entry name" value="DIPEPTIDASE"/>
    <property type="match status" value="1"/>
</dbReference>
<dbReference type="RefSeq" id="WP_084119394.1">
    <property type="nucleotide sequence ID" value="NZ_LT838813.1"/>
</dbReference>
<keyword evidence="2" id="KW-1185">Reference proteome</keyword>
<sequence>MNLPIIDTHCDILSYLAKIPNASADNSDDIACSIPLLKKGNVKMQVCAIYTDVAPGSMELATKQAHKFREMLINHSMDTCPANGEFLTNILSSSKIGLVTAVENAAGLADEKVPISKAYKQLENLIQLTGRIAYISLTHHTENRFGGGNYTKGIGLKDDGKRLLDYVSGKSIAIDLSHTSDKLAEGILNHIDSSKLDLQVIASHSNFRHIWNHKRNLTDEFAKEIIHRKGIIGVNFLRAFLDDKNPEGILDHILYGFEIGAEDQICFGADFFYTKDFPDKKRFPFYFPVVENASKYPSLLQILSQQLSNQQLEKLAYGNCQRFFSQLWKE</sequence>
<dbReference type="PROSITE" id="PS51365">
    <property type="entry name" value="RENAL_DIPEPTIDASE_2"/>
    <property type="match status" value="1"/>
</dbReference>
<gene>
    <name evidence="1" type="ORF">SAMN00777080_1173</name>
</gene>
<dbReference type="Proteomes" id="UP000192333">
    <property type="component" value="Chromosome I"/>
</dbReference>
<dbReference type="PANTHER" id="PTHR10443">
    <property type="entry name" value="MICROSOMAL DIPEPTIDASE"/>
    <property type="match status" value="1"/>
</dbReference>
<dbReference type="STRING" id="758820.SAMN00777080_1173"/>
<dbReference type="InterPro" id="IPR032466">
    <property type="entry name" value="Metal_Hydrolase"/>
</dbReference>
<dbReference type="GO" id="GO:0006508">
    <property type="term" value="P:proteolysis"/>
    <property type="evidence" value="ECO:0007669"/>
    <property type="project" value="InterPro"/>
</dbReference>
<evidence type="ECO:0000313" key="2">
    <source>
        <dbReference type="Proteomes" id="UP000192333"/>
    </source>
</evidence>
<dbReference type="Gene3D" id="3.20.20.140">
    <property type="entry name" value="Metal-dependent hydrolases"/>
    <property type="match status" value="1"/>
</dbReference>
<dbReference type="Pfam" id="PF01244">
    <property type="entry name" value="Peptidase_M19"/>
    <property type="match status" value="1"/>
</dbReference>
<dbReference type="OrthoDB" id="9804920at2"/>
<organism evidence="1 2">
    <name type="scientific">Aquiflexum balticum DSM 16537</name>
    <dbReference type="NCBI Taxonomy" id="758820"/>
    <lineage>
        <taxon>Bacteria</taxon>
        <taxon>Pseudomonadati</taxon>
        <taxon>Bacteroidota</taxon>
        <taxon>Cytophagia</taxon>
        <taxon>Cytophagales</taxon>
        <taxon>Cyclobacteriaceae</taxon>
        <taxon>Aquiflexum</taxon>
    </lineage>
</organism>
<dbReference type="AlphaFoldDB" id="A0A1W2H1W9"/>